<reference evidence="1" key="1">
    <citation type="submission" date="2021-06" db="EMBL/GenBank/DDBJ databases">
        <authorList>
            <person name="Kallberg Y."/>
            <person name="Tangrot J."/>
            <person name="Rosling A."/>
        </authorList>
    </citation>
    <scope>NUCLEOTIDE SEQUENCE</scope>
    <source>
        <strain evidence="1">IA702</strain>
    </source>
</reference>
<keyword evidence="2" id="KW-1185">Reference proteome</keyword>
<dbReference type="Proteomes" id="UP000789572">
    <property type="component" value="Unassembled WGS sequence"/>
</dbReference>
<sequence length="100" mass="11392">MASTATLSAMVSSTSQTRLIQHIEQAKFSCTTLDIVYYLDTGSRAFTPQARRQQNKLCPENKNTMVFYKLQERAQVHKEFLGNDCTTALARGHCWNEIMD</sequence>
<protein>
    <submittedName>
        <fullName evidence="1">2346_t:CDS:1</fullName>
    </submittedName>
</protein>
<dbReference type="OrthoDB" id="3467153at2759"/>
<name>A0A9N9G7K7_9GLOM</name>
<proteinExistence type="predicted"/>
<dbReference type="EMBL" id="CAJVPJ010001244">
    <property type="protein sequence ID" value="CAG8582947.1"/>
    <property type="molecule type" value="Genomic_DNA"/>
</dbReference>
<organism evidence="1 2">
    <name type="scientific">Paraglomus occultum</name>
    <dbReference type="NCBI Taxonomy" id="144539"/>
    <lineage>
        <taxon>Eukaryota</taxon>
        <taxon>Fungi</taxon>
        <taxon>Fungi incertae sedis</taxon>
        <taxon>Mucoromycota</taxon>
        <taxon>Glomeromycotina</taxon>
        <taxon>Glomeromycetes</taxon>
        <taxon>Paraglomerales</taxon>
        <taxon>Paraglomeraceae</taxon>
        <taxon>Paraglomus</taxon>
    </lineage>
</organism>
<comment type="caution">
    <text evidence="1">The sequence shown here is derived from an EMBL/GenBank/DDBJ whole genome shotgun (WGS) entry which is preliminary data.</text>
</comment>
<evidence type="ECO:0000313" key="1">
    <source>
        <dbReference type="EMBL" id="CAG8582947.1"/>
    </source>
</evidence>
<accession>A0A9N9G7K7</accession>
<gene>
    <name evidence="1" type="ORF">POCULU_LOCUS6582</name>
</gene>
<dbReference type="AlphaFoldDB" id="A0A9N9G7K7"/>
<evidence type="ECO:0000313" key="2">
    <source>
        <dbReference type="Proteomes" id="UP000789572"/>
    </source>
</evidence>